<dbReference type="Gene3D" id="3.90.180.10">
    <property type="entry name" value="Medium-chain alcohol dehydrogenases, catalytic domain"/>
    <property type="match status" value="1"/>
</dbReference>
<dbReference type="EMBL" id="FOBB01000001">
    <property type="protein sequence ID" value="SEK72034.1"/>
    <property type="molecule type" value="Genomic_DNA"/>
</dbReference>
<dbReference type="InterPro" id="IPR011032">
    <property type="entry name" value="GroES-like_sf"/>
</dbReference>
<dbReference type="AlphaFoldDB" id="A0A1H7JCB3"/>
<dbReference type="InterPro" id="IPR036291">
    <property type="entry name" value="NAD(P)-bd_dom_sf"/>
</dbReference>
<dbReference type="CDD" id="cd08276">
    <property type="entry name" value="MDR7"/>
    <property type="match status" value="1"/>
</dbReference>
<evidence type="ECO:0000313" key="3">
    <source>
        <dbReference type="Proteomes" id="UP000198984"/>
    </source>
</evidence>
<dbReference type="InterPro" id="IPR020843">
    <property type="entry name" value="ER"/>
</dbReference>
<sequence>MKYMAETMRRWQMDGIGRDWLTLREVPIPKPRQGEVLVNVAAVALNYRDKMVIENGRGLPLVFPFTPGSDLAGSVVALGEGVTRFNIGDKVISTFTPDWIDGTRPGNARTPHYRTLGGYYPGVLAEYVALPEDWFVRAPATLSYAEASTLPCAGLTAWFALVERGRLHAGETVLVEGTGGVALFGIQIAKMHDAEVIVSGSANKLARAKALGADHVIDRREENWVEAVLRITEDHGADHILEMVGGPHLGKAVQTAAIGGHIYQIGALESFEMSAPVMPLMLKDVNIQGIATGHRRALENLVRAVDQTGLKPVIDTCYPLANLPVALDHLDRGAFGKIVIEMV</sequence>
<dbReference type="InterPro" id="IPR052711">
    <property type="entry name" value="Zinc_ADH-like"/>
</dbReference>
<dbReference type="Pfam" id="PF00107">
    <property type="entry name" value="ADH_zinc_N"/>
    <property type="match status" value="1"/>
</dbReference>
<dbReference type="InterPro" id="IPR013154">
    <property type="entry name" value="ADH-like_N"/>
</dbReference>
<dbReference type="SUPFAM" id="SSF51735">
    <property type="entry name" value="NAD(P)-binding Rossmann-fold domains"/>
    <property type="match status" value="1"/>
</dbReference>
<evidence type="ECO:0000259" key="1">
    <source>
        <dbReference type="SMART" id="SM00829"/>
    </source>
</evidence>
<dbReference type="PANTHER" id="PTHR45033">
    <property type="match status" value="1"/>
</dbReference>
<dbReference type="PANTHER" id="PTHR45033:SF2">
    <property type="entry name" value="ZINC-TYPE ALCOHOL DEHYDROGENASE-LIKE PROTEIN C1773.06C"/>
    <property type="match status" value="1"/>
</dbReference>
<proteinExistence type="predicted"/>
<protein>
    <submittedName>
        <fullName evidence="2">NADPH:quinone reductase</fullName>
    </submittedName>
</protein>
<organism evidence="2 3">
    <name type="scientific">Chitinophaga rupis</name>
    <dbReference type="NCBI Taxonomy" id="573321"/>
    <lineage>
        <taxon>Bacteria</taxon>
        <taxon>Pseudomonadati</taxon>
        <taxon>Bacteroidota</taxon>
        <taxon>Chitinophagia</taxon>
        <taxon>Chitinophagales</taxon>
        <taxon>Chitinophagaceae</taxon>
        <taxon>Chitinophaga</taxon>
    </lineage>
</organism>
<dbReference type="Gene3D" id="3.40.50.720">
    <property type="entry name" value="NAD(P)-binding Rossmann-like Domain"/>
    <property type="match status" value="1"/>
</dbReference>
<accession>A0A1H7JCB3</accession>
<dbReference type="STRING" id="573321.SAMN04488505_101764"/>
<reference evidence="2 3" key="1">
    <citation type="submission" date="2016-10" db="EMBL/GenBank/DDBJ databases">
        <authorList>
            <person name="de Groot N.N."/>
        </authorList>
    </citation>
    <scope>NUCLEOTIDE SEQUENCE [LARGE SCALE GENOMIC DNA]</scope>
    <source>
        <strain evidence="2 3">DSM 21039</strain>
    </source>
</reference>
<evidence type="ECO:0000313" key="2">
    <source>
        <dbReference type="EMBL" id="SEK72034.1"/>
    </source>
</evidence>
<name>A0A1H7JCB3_9BACT</name>
<dbReference type="RefSeq" id="WP_202909128.1">
    <property type="nucleotide sequence ID" value="NZ_FOBB01000001.1"/>
</dbReference>
<dbReference type="Pfam" id="PF08240">
    <property type="entry name" value="ADH_N"/>
    <property type="match status" value="1"/>
</dbReference>
<feature type="domain" description="Enoyl reductase (ER)" evidence="1">
    <location>
        <begin position="17"/>
        <end position="340"/>
    </location>
</feature>
<dbReference type="InterPro" id="IPR013149">
    <property type="entry name" value="ADH-like_C"/>
</dbReference>
<dbReference type="GO" id="GO:0016491">
    <property type="term" value="F:oxidoreductase activity"/>
    <property type="evidence" value="ECO:0007669"/>
    <property type="project" value="InterPro"/>
</dbReference>
<keyword evidence="3" id="KW-1185">Reference proteome</keyword>
<dbReference type="SMART" id="SM00829">
    <property type="entry name" value="PKS_ER"/>
    <property type="match status" value="1"/>
</dbReference>
<gene>
    <name evidence="2" type="ORF">SAMN04488505_101764</name>
</gene>
<dbReference type="SUPFAM" id="SSF50129">
    <property type="entry name" value="GroES-like"/>
    <property type="match status" value="1"/>
</dbReference>
<dbReference type="Proteomes" id="UP000198984">
    <property type="component" value="Unassembled WGS sequence"/>
</dbReference>